<proteinExistence type="predicted"/>
<feature type="non-terminal residue" evidence="2">
    <location>
        <position position="1"/>
    </location>
</feature>
<name>A0ABD2NF08_9CUCU</name>
<keyword evidence="3" id="KW-1185">Reference proteome</keyword>
<organism evidence="2 3">
    <name type="scientific">Cryptolaemus montrouzieri</name>
    <dbReference type="NCBI Taxonomy" id="559131"/>
    <lineage>
        <taxon>Eukaryota</taxon>
        <taxon>Metazoa</taxon>
        <taxon>Ecdysozoa</taxon>
        <taxon>Arthropoda</taxon>
        <taxon>Hexapoda</taxon>
        <taxon>Insecta</taxon>
        <taxon>Pterygota</taxon>
        <taxon>Neoptera</taxon>
        <taxon>Endopterygota</taxon>
        <taxon>Coleoptera</taxon>
        <taxon>Polyphaga</taxon>
        <taxon>Cucujiformia</taxon>
        <taxon>Coccinelloidea</taxon>
        <taxon>Coccinellidae</taxon>
        <taxon>Scymninae</taxon>
        <taxon>Scymnini</taxon>
        <taxon>Cryptolaemus</taxon>
    </lineage>
</organism>
<evidence type="ECO:0000313" key="3">
    <source>
        <dbReference type="Proteomes" id="UP001516400"/>
    </source>
</evidence>
<dbReference type="EMBL" id="JABFTP020000103">
    <property type="protein sequence ID" value="KAL3277070.1"/>
    <property type="molecule type" value="Genomic_DNA"/>
</dbReference>
<reference evidence="2 3" key="1">
    <citation type="journal article" date="2021" name="BMC Biol.">
        <title>Horizontally acquired antibacterial genes associated with adaptive radiation of ladybird beetles.</title>
        <authorList>
            <person name="Li H.S."/>
            <person name="Tang X.F."/>
            <person name="Huang Y.H."/>
            <person name="Xu Z.Y."/>
            <person name="Chen M.L."/>
            <person name="Du X.Y."/>
            <person name="Qiu B.Y."/>
            <person name="Chen P.T."/>
            <person name="Zhang W."/>
            <person name="Slipinski A."/>
            <person name="Escalona H.E."/>
            <person name="Waterhouse R.M."/>
            <person name="Zwick A."/>
            <person name="Pang H."/>
        </authorList>
    </citation>
    <scope>NUCLEOTIDE SEQUENCE [LARGE SCALE GENOMIC DNA]</scope>
    <source>
        <strain evidence="2">SYSU2018</strain>
    </source>
</reference>
<sequence length="139" mass="15395">EAVNSIIAEENDNAYDFLIVPPDPGATTDEEEGTEDDLVTRDVPGNIEVVRRSRLSSDGDSNEDEPLSTYSSTSKRSRMFDAAIAASGNPIWWKSLPKYSTPHEVKSAIEERLNNLYNDIGDCSPEYSSRSFSTNKCII</sequence>
<evidence type="ECO:0000313" key="2">
    <source>
        <dbReference type="EMBL" id="KAL3277070.1"/>
    </source>
</evidence>
<evidence type="ECO:0000256" key="1">
    <source>
        <dbReference type="SAM" id="MobiDB-lite"/>
    </source>
</evidence>
<gene>
    <name evidence="2" type="ORF">HHI36_012431</name>
</gene>
<dbReference type="Proteomes" id="UP001516400">
    <property type="component" value="Unassembled WGS sequence"/>
</dbReference>
<feature type="region of interest" description="Disordered" evidence="1">
    <location>
        <begin position="14"/>
        <end position="73"/>
    </location>
</feature>
<protein>
    <submittedName>
        <fullName evidence="2">Uncharacterized protein</fullName>
    </submittedName>
</protein>
<comment type="caution">
    <text evidence="2">The sequence shown here is derived from an EMBL/GenBank/DDBJ whole genome shotgun (WGS) entry which is preliminary data.</text>
</comment>
<feature type="compositionally biased region" description="Acidic residues" evidence="1">
    <location>
        <begin position="28"/>
        <end position="37"/>
    </location>
</feature>
<accession>A0ABD2NF08</accession>
<dbReference type="AlphaFoldDB" id="A0ABD2NF08"/>